<keyword evidence="2" id="KW-1185">Reference proteome</keyword>
<dbReference type="EMBL" id="MU006217">
    <property type="protein sequence ID" value="KAF2831832.1"/>
    <property type="molecule type" value="Genomic_DNA"/>
</dbReference>
<gene>
    <name evidence="1" type="ORF">CC86DRAFT_400621</name>
</gene>
<proteinExistence type="predicted"/>
<sequence>MGAAIESYIQTKVVDRPVDFGIVVVHDVTSRQTAIGCSRGVTVPPEYVARARRFGCDGDADHGTITVGQVLAARVPRLDKANCMSCWLDPRDWSGAFCQASRVG</sequence>
<dbReference type="AlphaFoldDB" id="A0A6A7AEZ3"/>
<dbReference type="Proteomes" id="UP000799424">
    <property type="component" value="Unassembled WGS sequence"/>
</dbReference>
<organism evidence="1 2">
    <name type="scientific">Ophiobolus disseminans</name>
    <dbReference type="NCBI Taxonomy" id="1469910"/>
    <lineage>
        <taxon>Eukaryota</taxon>
        <taxon>Fungi</taxon>
        <taxon>Dikarya</taxon>
        <taxon>Ascomycota</taxon>
        <taxon>Pezizomycotina</taxon>
        <taxon>Dothideomycetes</taxon>
        <taxon>Pleosporomycetidae</taxon>
        <taxon>Pleosporales</taxon>
        <taxon>Pleosporineae</taxon>
        <taxon>Phaeosphaeriaceae</taxon>
        <taxon>Ophiobolus</taxon>
    </lineage>
</organism>
<evidence type="ECO:0000313" key="1">
    <source>
        <dbReference type="EMBL" id="KAF2831832.1"/>
    </source>
</evidence>
<accession>A0A6A7AEZ3</accession>
<protein>
    <submittedName>
        <fullName evidence="1">Uncharacterized protein</fullName>
    </submittedName>
</protein>
<dbReference type="OrthoDB" id="4968544at2759"/>
<evidence type="ECO:0000313" key="2">
    <source>
        <dbReference type="Proteomes" id="UP000799424"/>
    </source>
</evidence>
<name>A0A6A7AEZ3_9PLEO</name>
<reference evidence="1" key="1">
    <citation type="journal article" date="2020" name="Stud. Mycol.">
        <title>101 Dothideomycetes genomes: a test case for predicting lifestyles and emergence of pathogens.</title>
        <authorList>
            <person name="Haridas S."/>
            <person name="Albert R."/>
            <person name="Binder M."/>
            <person name="Bloem J."/>
            <person name="Labutti K."/>
            <person name="Salamov A."/>
            <person name="Andreopoulos B."/>
            <person name="Baker S."/>
            <person name="Barry K."/>
            <person name="Bills G."/>
            <person name="Bluhm B."/>
            <person name="Cannon C."/>
            <person name="Castanera R."/>
            <person name="Culley D."/>
            <person name="Daum C."/>
            <person name="Ezra D."/>
            <person name="Gonzalez J."/>
            <person name="Henrissat B."/>
            <person name="Kuo A."/>
            <person name="Liang C."/>
            <person name="Lipzen A."/>
            <person name="Lutzoni F."/>
            <person name="Magnuson J."/>
            <person name="Mondo S."/>
            <person name="Nolan M."/>
            <person name="Ohm R."/>
            <person name="Pangilinan J."/>
            <person name="Park H.-J."/>
            <person name="Ramirez L."/>
            <person name="Alfaro M."/>
            <person name="Sun H."/>
            <person name="Tritt A."/>
            <person name="Yoshinaga Y."/>
            <person name="Zwiers L.-H."/>
            <person name="Turgeon B."/>
            <person name="Goodwin S."/>
            <person name="Spatafora J."/>
            <person name="Crous P."/>
            <person name="Grigoriev I."/>
        </authorList>
    </citation>
    <scope>NUCLEOTIDE SEQUENCE</scope>
    <source>
        <strain evidence="1">CBS 113818</strain>
    </source>
</reference>